<dbReference type="EMBL" id="NEDP02003777">
    <property type="protein sequence ID" value="OWF47750.1"/>
    <property type="molecule type" value="Genomic_DNA"/>
</dbReference>
<dbReference type="PANTHER" id="PTHR14787:SF1">
    <property type="entry name" value="ATPASE PAAT"/>
    <property type="match status" value="1"/>
</dbReference>
<dbReference type="STRING" id="6573.A0A210QG77"/>
<feature type="compositionally biased region" description="Low complexity" evidence="1">
    <location>
        <begin position="221"/>
        <end position="260"/>
    </location>
</feature>
<protein>
    <submittedName>
        <fullName evidence="2">Uncharacterized protein</fullName>
    </submittedName>
</protein>
<dbReference type="PANTHER" id="PTHR14787">
    <property type="entry name" value="C10ORF188 FAMILY MEMBER"/>
    <property type="match status" value="1"/>
</dbReference>
<dbReference type="Proteomes" id="UP000242188">
    <property type="component" value="Unassembled WGS sequence"/>
</dbReference>
<name>A0A210QG77_MIZYE</name>
<dbReference type="Pfam" id="PF14958">
    <property type="entry name" value="PAAT-like"/>
    <property type="match status" value="1"/>
</dbReference>
<dbReference type="OrthoDB" id="5981473at2759"/>
<sequence>MAGVDYCTVLPSWEFDKDPACVVSYLFDSIDGLSEASAADYVPPNNFMNSCLTLECASNDQLTGDSREPCTLSITSKPQYRVSVLGVDIISQSRLLEVYDTCEGYMMTSRGKRIPCLDAEGGENKSDMFNCRVRLKETLFGFTVKFPSTSNMKEFNIYNIVVILNPETGDEGNGEVAPTFNMGKVRSFVDTESMSPGAQQLMRSVEQFQQNKKSAVSGLQGMFSQSSSRSAGSSSGPGMMGLMGLMSMFSNMSSASQSGSRDTPTGSNSTQPSQIDSRDLPEANNNLAASQSNARNIPQAVNRTETTHLDARSNTQASNKPKVNQPSINSTVTSQMRGTPLQTDTATNTAASLHEALPSSLNLSELRNAVVGSSSLNSGVSAESEGGDMYQMLQNICGRVSQMRTVDPEENRLVMETGIEQRHSDIPQSRLEGDTGEAEGQSSQDETAGGHKLARDTLRTVVKSCMEEFELRLQTHIDNRLSQIEQKLEAKLDSILGVLQSVKGDNSPTPTERVTHIHAEGATHIQTEGASHLSTYGDTYKPQFTLK</sequence>
<evidence type="ECO:0000313" key="2">
    <source>
        <dbReference type="EMBL" id="OWF47750.1"/>
    </source>
</evidence>
<evidence type="ECO:0000256" key="1">
    <source>
        <dbReference type="SAM" id="MobiDB-lite"/>
    </source>
</evidence>
<comment type="caution">
    <text evidence="2">The sequence shown here is derived from an EMBL/GenBank/DDBJ whole genome shotgun (WGS) entry which is preliminary data.</text>
</comment>
<feature type="region of interest" description="Disordered" evidence="1">
    <location>
        <begin position="420"/>
        <end position="453"/>
    </location>
</feature>
<dbReference type="AlphaFoldDB" id="A0A210QG77"/>
<organism evidence="2 3">
    <name type="scientific">Mizuhopecten yessoensis</name>
    <name type="common">Japanese scallop</name>
    <name type="synonym">Patinopecten yessoensis</name>
    <dbReference type="NCBI Taxonomy" id="6573"/>
    <lineage>
        <taxon>Eukaryota</taxon>
        <taxon>Metazoa</taxon>
        <taxon>Spiralia</taxon>
        <taxon>Lophotrochozoa</taxon>
        <taxon>Mollusca</taxon>
        <taxon>Bivalvia</taxon>
        <taxon>Autobranchia</taxon>
        <taxon>Pteriomorphia</taxon>
        <taxon>Pectinida</taxon>
        <taxon>Pectinoidea</taxon>
        <taxon>Pectinidae</taxon>
        <taxon>Mizuhopecten</taxon>
    </lineage>
</organism>
<feature type="compositionally biased region" description="Polar residues" evidence="1">
    <location>
        <begin position="312"/>
        <end position="347"/>
    </location>
</feature>
<keyword evidence="3" id="KW-1185">Reference proteome</keyword>
<evidence type="ECO:0000313" key="3">
    <source>
        <dbReference type="Proteomes" id="UP000242188"/>
    </source>
</evidence>
<dbReference type="InterPro" id="IPR028043">
    <property type="entry name" value="PAAT-like"/>
</dbReference>
<feature type="compositionally biased region" description="Polar residues" evidence="1">
    <location>
        <begin position="261"/>
        <end position="275"/>
    </location>
</feature>
<reference evidence="2 3" key="1">
    <citation type="journal article" date="2017" name="Nat. Ecol. Evol.">
        <title>Scallop genome provides insights into evolution of bilaterian karyotype and development.</title>
        <authorList>
            <person name="Wang S."/>
            <person name="Zhang J."/>
            <person name="Jiao W."/>
            <person name="Li J."/>
            <person name="Xun X."/>
            <person name="Sun Y."/>
            <person name="Guo X."/>
            <person name="Huan P."/>
            <person name="Dong B."/>
            <person name="Zhang L."/>
            <person name="Hu X."/>
            <person name="Sun X."/>
            <person name="Wang J."/>
            <person name="Zhao C."/>
            <person name="Wang Y."/>
            <person name="Wang D."/>
            <person name="Huang X."/>
            <person name="Wang R."/>
            <person name="Lv J."/>
            <person name="Li Y."/>
            <person name="Zhang Z."/>
            <person name="Liu B."/>
            <person name="Lu W."/>
            <person name="Hui Y."/>
            <person name="Liang J."/>
            <person name="Zhou Z."/>
            <person name="Hou R."/>
            <person name="Li X."/>
            <person name="Liu Y."/>
            <person name="Li H."/>
            <person name="Ning X."/>
            <person name="Lin Y."/>
            <person name="Zhao L."/>
            <person name="Xing Q."/>
            <person name="Dou J."/>
            <person name="Li Y."/>
            <person name="Mao J."/>
            <person name="Guo H."/>
            <person name="Dou H."/>
            <person name="Li T."/>
            <person name="Mu C."/>
            <person name="Jiang W."/>
            <person name="Fu Q."/>
            <person name="Fu X."/>
            <person name="Miao Y."/>
            <person name="Liu J."/>
            <person name="Yu Q."/>
            <person name="Li R."/>
            <person name="Liao H."/>
            <person name="Li X."/>
            <person name="Kong Y."/>
            <person name="Jiang Z."/>
            <person name="Chourrout D."/>
            <person name="Li R."/>
            <person name="Bao Z."/>
        </authorList>
    </citation>
    <scope>NUCLEOTIDE SEQUENCE [LARGE SCALE GENOMIC DNA]</scope>
    <source>
        <strain evidence="2 3">PY_sf001</strain>
    </source>
</reference>
<accession>A0A210QG77</accession>
<feature type="region of interest" description="Disordered" evidence="1">
    <location>
        <begin position="212"/>
        <end position="280"/>
    </location>
</feature>
<gene>
    <name evidence="2" type="ORF">KP79_PYT17589</name>
</gene>
<proteinExistence type="predicted"/>
<feature type="region of interest" description="Disordered" evidence="1">
    <location>
        <begin position="309"/>
        <end position="347"/>
    </location>
</feature>